<feature type="region of interest" description="Disordered" evidence="1">
    <location>
        <begin position="100"/>
        <end position="165"/>
    </location>
</feature>
<feature type="compositionally biased region" description="Basic residues" evidence="1">
    <location>
        <begin position="221"/>
        <end position="234"/>
    </location>
</feature>
<dbReference type="OrthoDB" id="10575942at2759"/>
<keyword evidence="2" id="KW-1133">Transmembrane helix</keyword>
<evidence type="ECO:0000313" key="4">
    <source>
        <dbReference type="EMBL" id="RKP11261.1"/>
    </source>
</evidence>
<protein>
    <submittedName>
        <fullName evidence="4">Uncharacterized protein</fullName>
    </submittedName>
</protein>
<accession>A0A4P9XZR9</accession>
<organism evidence="4 5">
    <name type="scientific">Piptocephalis cylindrospora</name>
    <dbReference type="NCBI Taxonomy" id="1907219"/>
    <lineage>
        <taxon>Eukaryota</taxon>
        <taxon>Fungi</taxon>
        <taxon>Fungi incertae sedis</taxon>
        <taxon>Zoopagomycota</taxon>
        <taxon>Zoopagomycotina</taxon>
        <taxon>Zoopagomycetes</taxon>
        <taxon>Zoopagales</taxon>
        <taxon>Piptocephalidaceae</taxon>
        <taxon>Piptocephalis</taxon>
    </lineage>
</organism>
<evidence type="ECO:0000256" key="3">
    <source>
        <dbReference type="SAM" id="SignalP"/>
    </source>
</evidence>
<dbReference type="Proteomes" id="UP000267251">
    <property type="component" value="Unassembled WGS sequence"/>
</dbReference>
<feature type="signal peptide" evidence="3">
    <location>
        <begin position="1"/>
        <end position="20"/>
    </location>
</feature>
<feature type="transmembrane region" description="Helical" evidence="2">
    <location>
        <begin position="38"/>
        <end position="59"/>
    </location>
</feature>
<evidence type="ECO:0000256" key="1">
    <source>
        <dbReference type="SAM" id="MobiDB-lite"/>
    </source>
</evidence>
<gene>
    <name evidence="4" type="ORF">BJ684DRAFT_22188</name>
</gene>
<proteinExistence type="predicted"/>
<sequence>MRPTPLLLLVLALGLDPVPPRTSRMVQADGAMGMLKAGAGVVTQGVAFGSIAAATNFLFTGLFNHRKNMNEALAKQRLIAEAELKLEKLKGVNLPPSNMTAIPTKAVGSIGTKSSDPTPEEEMDEEDRALLHHQHLSIDKPSLNETGRQPKDEGNTPPSSPTNQGILINATVVNGTVVDAAVVNNTVINGTMVNQSVINGTVVDPIVANSTSATPTQLRKSPAHRHHHHHHHHSPLPTPSSLSKTELKASIEAAPTNPPKREA</sequence>
<dbReference type="AlphaFoldDB" id="A0A4P9XZR9"/>
<keyword evidence="3" id="KW-0732">Signal</keyword>
<evidence type="ECO:0000313" key="5">
    <source>
        <dbReference type="Proteomes" id="UP000267251"/>
    </source>
</evidence>
<keyword evidence="2" id="KW-0472">Membrane</keyword>
<reference evidence="5" key="1">
    <citation type="journal article" date="2018" name="Nat. Microbiol.">
        <title>Leveraging single-cell genomics to expand the fungal tree of life.</title>
        <authorList>
            <person name="Ahrendt S.R."/>
            <person name="Quandt C.A."/>
            <person name="Ciobanu D."/>
            <person name="Clum A."/>
            <person name="Salamov A."/>
            <person name="Andreopoulos B."/>
            <person name="Cheng J.F."/>
            <person name="Woyke T."/>
            <person name="Pelin A."/>
            <person name="Henrissat B."/>
            <person name="Reynolds N.K."/>
            <person name="Benny G.L."/>
            <person name="Smith M.E."/>
            <person name="James T.Y."/>
            <person name="Grigoriev I.V."/>
        </authorList>
    </citation>
    <scope>NUCLEOTIDE SEQUENCE [LARGE SCALE GENOMIC DNA]</scope>
</reference>
<dbReference type="EMBL" id="KZ989062">
    <property type="protein sequence ID" value="RKP11261.1"/>
    <property type="molecule type" value="Genomic_DNA"/>
</dbReference>
<feature type="chain" id="PRO_5020788952" evidence="3">
    <location>
        <begin position="21"/>
        <end position="263"/>
    </location>
</feature>
<feature type="compositionally biased region" description="Acidic residues" evidence="1">
    <location>
        <begin position="118"/>
        <end position="127"/>
    </location>
</feature>
<evidence type="ECO:0000256" key="2">
    <source>
        <dbReference type="SAM" id="Phobius"/>
    </source>
</evidence>
<keyword evidence="5" id="KW-1185">Reference proteome</keyword>
<keyword evidence="2" id="KW-0812">Transmembrane</keyword>
<feature type="region of interest" description="Disordered" evidence="1">
    <location>
        <begin position="213"/>
        <end position="263"/>
    </location>
</feature>
<name>A0A4P9XZR9_9FUNG</name>